<organism evidence="2 3">
    <name type="scientific">Peribacillus asahii</name>
    <dbReference type="NCBI Taxonomy" id="228899"/>
    <lineage>
        <taxon>Bacteria</taxon>
        <taxon>Bacillati</taxon>
        <taxon>Bacillota</taxon>
        <taxon>Bacilli</taxon>
        <taxon>Bacillales</taxon>
        <taxon>Bacillaceae</taxon>
        <taxon>Peribacillus</taxon>
    </lineage>
</organism>
<comment type="caution">
    <text evidence="2">The sequence shown here is derived from an EMBL/GenBank/DDBJ whole genome shotgun (WGS) entry which is preliminary data.</text>
</comment>
<evidence type="ECO:0000259" key="1">
    <source>
        <dbReference type="Pfam" id="PF00535"/>
    </source>
</evidence>
<gene>
    <name evidence="2" type="ORF">D1953_12480</name>
</gene>
<evidence type="ECO:0000313" key="3">
    <source>
        <dbReference type="Proteomes" id="UP000266016"/>
    </source>
</evidence>
<dbReference type="InterPro" id="IPR050834">
    <property type="entry name" value="Glycosyltransf_2"/>
</dbReference>
<name>A0A398B5H9_9BACI</name>
<keyword evidence="2" id="KW-0808">Transferase</keyword>
<feature type="domain" description="Glycosyltransferase 2-like" evidence="1">
    <location>
        <begin position="183"/>
        <end position="301"/>
    </location>
</feature>
<dbReference type="SUPFAM" id="SSF53448">
    <property type="entry name" value="Nucleotide-diphospho-sugar transferases"/>
    <property type="match status" value="1"/>
</dbReference>
<protein>
    <submittedName>
        <fullName evidence="2">Glycosyltransferase family 2 protein</fullName>
    </submittedName>
</protein>
<dbReference type="InterPro" id="IPR001173">
    <property type="entry name" value="Glyco_trans_2-like"/>
</dbReference>
<dbReference type="PANTHER" id="PTHR43685">
    <property type="entry name" value="GLYCOSYLTRANSFERASE"/>
    <property type="match status" value="1"/>
</dbReference>
<evidence type="ECO:0000313" key="2">
    <source>
        <dbReference type="EMBL" id="RID85112.1"/>
    </source>
</evidence>
<dbReference type="Proteomes" id="UP000266016">
    <property type="component" value="Unassembled WGS sequence"/>
</dbReference>
<dbReference type="AlphaFoldDB" id="A0A398B5H9"/>
<accession>A0A398B5H9</accession>
<dbReference type="CDD" id="cd00761">
    <property type="entry name" value="Glyco_tranf_GTA_type"/>
    <property type="match status" value="1"/>
</dbReference>
<dbReference type="Pfam" id="PF00535">
    <property type="entry name" value="Glycos_transf_2"/>
    <property type="match status" value="1"/>
</dbReference>
<keyword evidence="3" id="KW-1185">Reference proteome</keyword>
<reference evidence="2 3" key="1">
    <citation type="submission" date="2018-08" db="EMBL/GenBank/DDBJ databases">
        <title>Bacillus jemisoniae sp. nov., Bacillus chryseoplanitiae sp. nov., Bacillus resnikiae sp. nov., and Bacillus frankliniae sp. nov., isolated from Viking spacecraft and associated surfaces.</title>
        <authorList>
            <person name="Seuylemezian A."/>
            <person name="Vaishampayan P."/>
        </authorList>
    </citation>
    <scope>NUCLEOTIDE SEQUENCE [LARGE SCALE GENOMIC DNA]</scope>
    <source>
        <strain evidence="2 3">MA001</strain>
    </source>
</reference>
<dbReference type="InterPro" id="IPR029044">
    <property type="entry name" value="Nucleotide-diphossugar_trans"/>
</dbReference>
<dbReference type="EMBL" id="QWVS01000021">
    <property type="protein sequence ID" value="RID85112.1"/>
    <property type="molecule type" value="Genomic_DNA"/>
</dbReference>
<dbReference type="PANTHER" id="PTHR43685:SF2">
    <property type="entry name" value="GLYCOSYLTRANSFERASE 2-LIKE DOMAIN-CONTAINING PROTEIN"/>
    <property type="match status" value="1"/>
</dbReference>
<dbReference type="GO" id="GO:0016740">
    <property type="term" value="F:transferase activity"/>
    <property type="evidence" value="ECO:0007669"/>
    <property type="project" value="UniProtKB-KW"/>
</dbReference>
<proteinExistence type="predicted"/>
<sequence>MQMLLTNIMEKDYRVLEEAKPMPYEYIKRLILILRQVNSPWVLWSSEGEKWKVINDKKLHVLLAGTTTQNSIIIGPNLQESESLSDYLLRSKVKPIIWRTTWLLQQLLHISSFPPSIAYLNYDLLLTDTNLTSFLVTDIASSGVQKVYSSFYQLSQQDLSLLLPNMGRKSVSQLNMESIPTVSVVICAFNEATRIGWCIRSVLVQTFQNWELIVMDDGSCDDTYEVASFFKDDRIHIIRNEKNRGKAYALNEALTIARGTFLMELDADDWIPPQTLERFVSSMEQNPEEVAIMTSQYHLWTQTSQGYLFYKGIFCSSEFNISHYSATPLIPRFYRTDLLRSINGWPVLEGEWGKLFEDIAVCDRLLEKYQSGYLNTPLYHRIIRSKSTSQMNKQNYRAWANLWFSSKNSNHPIRE</sequence>
<dbReference type="Gene3D" id="3.90.550.10">
    <property type="entry name" value="Spore Coat Polysaccharide Biosynthesis Protein SpsA, Chain A"/>
    <property type="match status" value="1"/>
</dbReference>